<evidence type="ECO:0000313" key="1">
    <source>
        <dbReference type="EMBL" id="HAS8538465.1"/>
    </source>
</evidence>
<dbReference type="EMBL" id="DACRBY010000001">
    <property type="protein sequence ID" value="HAS8538465.1"/>
    <property type="molecule type" value="Genomic_DNA"/>
</dbReference>
<proteinExistence type="predicted"/>
<reference evidence="1" key="1">
    <citation type="journal article" date="2018" name="Genome Biol.">
        <title>SKESA: strategic k-mer extension for scrupulous assemblies.</title>
        <authorList>
            <person name="Souvorov A."/>
            <person name="Agarwala R."/>
            <person name="Lipman D.J."/>
        </authorList>
    </citation>
    <scope>NUCLEOTIDE SEQUENCE</scope>
    <source>
        <strain evidence="1">BCW_3452</strain>
    </source>
</reference>
<accession>A0A8H9K5L3</accession>
<protein>
    <submittedName>
        <fullName evidence="1">Uncharacterized protein</fullName>
    </submittedName>
</protein>
<name>A0A8H9K5L3_VIBVL</name>
<organism evidence="1">
    <name type="scientific">Vibrio vulnificus</name>
    <dbReference type="NCBI Taxonomy" id="672"/>
    <lineage>
        <taxon>Bacteria</taxon>
        <taxon>Pseudomonadati</taxon>
        <taxon>Pseudomonadota</taxon>
        <taxon>Gammaproteobacteria</taxon>
        <taxon>Vibrionales</taxon>
        <taxon>Vibrionaceae</taxon>
        <taxon>Vibrio</taxon>
    </lineage>
</organism>
<dbReference type="Proteomes" id="UP000863257">
    <property type="component" value="Unassembled WGS sequence"/>
</dbReference>
<reference evidence="1" key="2">
    <citation type="submission" date="2019-01" db="EMBL/GenBank/DDBJ databases">
        <authorList>
            <consortium name="NCBI Pathogen Detection Project"/>
        </authorList>
    </citation>
    <scope>NUCLEOTIDE SEQUENCE</scope>
    <source>
        <strain evidence="1">BCW_3452</strain>
    </source>
</reference>
<sequence>MKRSKLWTFEEESCLYLAAEKYAADLRSHTGYMTNQSFVIQSIHSHFNKRKVAKGIFETTAERDEKAVIERLAMFKILVKEMPIYKGERSFVFTFNPGCKLHEKRPRTAKYAKFWEWLNLDENEAFLISLKTKLEVEIFANEDDLAACKAVDERLKEIEVPKGSFSDCFQDGLNRYFVKIDLGYFKDPKGNKRTTPECLIRGEDAVPDSSFERQMLSLEINTKPLNKQREHIAKFYESGSNLSEPSFLACSVGTGIGKSFGALQSYVNINHQQFSNLSNDDIVESAEELRLVYDGLGISGFTNYVFMTPQKAQIDMHEPNLDKLVSRGVHLLSVVSLGDLSSPSYVDWLTGESNFDLYDRILRVFKGDYPKVYSLLKSIKHDEDLIAHLKKEKTDGNKEAIEIIQRGLLRNHRGFRAGLYDLLRDEVNKLRLPLREIVVSGAIADYTYRQKLNDKSRGRKPNFNKELALFTLAKRLVPFDVCQYVPCVLAMTSQKSLANHCKLVKKKGNNGYGIKRDYRFDELVGGKQQKNDVQVSSVIYMPETEQMRFIEDDYLAMNEDCPYRASGVNFMIVVDELHKSYDDHFKSTFTNLIDKETHLNHVLSSAAILVSHADEALSHGITLDSITEDTEDGENIRHLLEFRNRLRTVFEEQSHFSEHIDGLSLLSTFRSSGGSFEVDSTEATEVTKITKNVFAFNSKLFTNLEELKSIRVKHKIGVGAKSLYFEKHGAGDKNPSLYDVYQLILGLLACGSQIKDEGFLNWIKNGGHHNNGNHHVLYDFLVQVRKVSSEVSSILDQPDLRDGDIRVNTLYAYFQPKVTFSFAPLTEYTGADFKGSEDKIKLTFELNLVNASPEVSYLKMLKGTQNVLLPLSATCGYDRIYDGNYSNRFLKSMCKSLGINYFERSSESLKDVETVVADRSKYRDVTFNVVKSDALSFCHDELPPALADSFSQLKRKVMSYADGEQLKPLPLLRNPYKNIEMMRQFSNMFYCAAKGENGIALSISHDFQKQMSFAISKNIEFMRSNYNLQILFPHPDKFTPKDTIRAFEFEPGADGRRLRVVLYDTQLTRGVEACELSSMDELVTIRDNKTNILLVGSFNSAGTGLNNVVSYKFSEDQNEKPDFQEDYQNLFLCGSPYFSSIKGNEGSLDSLNNFALIMKFWGDDKRTSMLLRDLPFTLNDGEAYDVLMREHSLAVEKLILQCIGRIERRDTKMTSKIHIPEDVLMASAFVFRDLSKNHRRNKNYRIYRGFSLLGRSYAEFAVGYMEKHSFDSDEIRIHFEEKTERDGASIDAAHRFELTKEIQNYQRTGNVDSLALNEVLRDPICFTNPVEWMREVKRCALSAGAKNIAHTASSMFIPSSMLGDVRLCEKEKGRGFTLTDFSGGVAPYSPWDVIFPAYANDLSSDGDEFTKEFFGYFESLKKQAIESGYIPSKAIIPLLRGNVGEMMVRRVMDKLGFTPLTNDEVASKLGTEVYERFDFFYEIDNRLYCIDAKNWSTRRDNQLRSASTTEAAKEKKPKAVLESIDKMGSTNYDKVVFIYANAFYGNTVYTQKHRELNHDSTVAFINLFTKQPKYKETQVMVENKNTGTESSKKFNVIENKIKIYDKFIDLLSGK</sequence>
<gene>
    <name evidence="1" type="ORF">I7730_01465</name>
</gene>
<comment type="caution">
    <text evidence="1">The sequence shown here is derived from an EMBL/GenBank/DDBJ whole genome shotgun (WGS) entry which is preliminary data.</text>
</comment>